<reference evidence="1 2" key="1">
    <citation type="submission" date="2018-07" db="EMBL/GenBank/DDBJ databases">
        <title>Genomic Encyclopedia of Type Strains, Phase IV (KMG-IV): sequencing the most valuable type-strain genomes for metagenomic binning, comparative biology and taxonomic classification.</title>
        <authorList>
            <person name="Goeker M."/>
        </authorList>
    </citation>
    <scope>NUCLEOTIDE SEQUENCE [LARGE SCALE GENOMIC DNA]</scope>
    <source>
        <strain evidence="1 2">DSM 27696</strain>
    </source>
</reference>
<dbReference type="CDD" id="cd14789">
    <property type="entry name" value="Tiki"/>
    <property type="match status" value="1"/>
</dbReference>
<gene>
    <name evidence="1" type="ORF">DFR57_1187</name>
</gene>
<comment type="caution">
    <text evidence="1">The sequence shown here is derived from an EMBL/GenBank/DDBJ whole genome shotgun (WGS) entry which is preliminary data.</text>
</comment>
<dbReference type="PANTHER" id="PTHR40590:SF1">
    <property type="entry name" value="CYTOPLASMIC PROTEIN"/>
    <property type="match status" value="1"/>
</dbReference>
<dbReference type="Pfam" id="PF01963">
    <property type="entry name" value="TraB_PrgY_gumN"/>
    <property type="match status" value="1"/>
</dbReference>
<dbReference type="EMBL" id="QPJJ01000018">
    <property type="protein sequence ID" value="RCW63340.1"/>
    <property type="molecule type" value="Genomic_DNA"/>
</dbReference>
<proteinExistence type="predicted"/>
<evidence type="ECO:0000313" key="1">
    <source>
        <dbReference type="EMBL" id="RCW63340.1"/>
    </source>
</evidence>
<dbReference type="InterPro" id="IPR047111">
    <property type="entry name" value="YbaP-like"/>
</dbReference>
<dbReference type="PANTHER" id="PTHR40590">
    <property type="entry name" value="CYTOPLASMIC PROTEIN-RELATED"/>
    <property type="match status" value="1"/>
</dbReference>
<protein>
    <submittedName>
        <fullName evidence="1">TraB family protein</fullName>
    </submittedName>
</protein>
<evidence type="ECO:0000313" key="2">
    <source>
        <dbReference type="Proteomes" id="UP000252585"/>
    </source>
</evidence>
<dbReference type="InterPro" id="IPR002816">
    <property type="entry name" value="TraB/PrgY/GumN_fam"/>
</dbReference>
<keyword evidence="2" id="KW-1185">Reference proteome</keyword>
<accession>A0A368X5R8</accession>
<sequence length="149" mass="16961">MAPEYGVDLYFLKCSLEDNKEIIELETIEMQYDVLSGYSMETQVQMLEGTIEGFEDIGSSLNQLGYSWIHNDTDGLVDQLSEGLGSFDAEYQQKLNDNRNVNMANKLDEILQRDDGQTYFVIIGSAHVVIDPSVPSELEEKGYKIERIY</sequence>
<organism evidence="1 2">
    <name type="scientific">Saliterribacillus persicus</name>
    <dbReference type="NCBI Taxonomy" id="930114"/>
    <lineage>
        <taxon>Bacteria</taxon>
        <taxon>Bacillati</taxon>
        <taxon>Bacillota</taxon>
        <taxon>Bacilli</taxon>
        <taxon>Bacillales</taxon>
        <taxon>Bacillaceae</taxon>
        <taxon>Saliterribacillus</taxon>
    </lineage>
</organism>
<dbReference type="Proteomes" id="UP000252585">
    <property type="component" value="Unassembled WGS sequence"/>
</dbReference>
<dbReference type="AlphaFoldDB" id="A0A368X5R8"/>
<name>A0A368X5R8_9BACI</name>